<keyword evidence="6" id="KW-1185">Reference proteome</keyword>
<dbReference type="SUPFAM" id="SSF55347">
    <property type="entry name" value="Glyceraldehyde-3-phosphate dehydrogenase-like, C-terminal domain"/>
    <property type="match status" value="1"/>
</dbReference>
<dbReference type="AlphaFoldDB" id="A0A8J3QVW2"/>
<dbReference type="EMBL" id="BONZ01000049">
    <property type="protein sequence ID" value="GIH17002.1"/>
    <property type="molecule type" value="Genomic_DNA"/>
</dbReference>
<dbReference type="Pfam" id="PF02894">
    <property type="entry name" value="GFO_IDH_MocA_C"/>
    <property type="match status" value="1"/>
</dbReference>
<evidence type="ECO:0000259" key="3">
    <source>
        <dbReference type="Pfam" id="PF01408"/>
    </source>
</evidence>
<dbReference type="RefSeq" id="WP_203920561.1">
    <property type="nucleotide sequence ID" value="NZ_BONZ01000049.1"/>
</dbReference>
<comment type="caution">
    <text evidence="5">The sequence shown here is derived from an EMBL/GenBank/DDBJ whole genome shotgun (WGS) entry which is preliminary data.</text>
</comment>
<name>A0A8J3QVW2_9ACTN</name>
<dbReference type="Gene3D" id="3.30.360.10">
    <property type="entry name" value="Dihydrodipicolinate Reductase, domain 2"/>
    <property type="match status" value="1"/>
</dbReference>
<dbReference type="InterPro" id="IPR036291">
    <property type="entry name" value="NAD(P)-bd_dom_sf"/>
</dbReference>
<keyword evidence="2" id="KW-0560">Oxidoreductase</keyword>
<dbReference type="InterPro" id="IPR051317">
    <property type="entry name" value="Gfo/Idh/MocA_oxidoreduct"/>
</dbReference>
<feature type="domain" description="Gfo/Idh/MocA-like oxidoreductase C-terminal" evidence="4">
    <location>
        <begin position="135"/>
        <end position="354"/>
    </location>
</feature>
<evidence type="ECO:0000256" key="1">
    <source>
        <dbReference type="ARBA" id="ARBA00010928"/>
    </source>
</evidence>
<dbReference type="Gene3D" id="3.40.50.720">
    <property type="entry name" value="NAD(P)-binding Rossmann-like Domain"/>
    <property type="match status" value="1"/>
</dbReference>
<feature type="domain" description="Gfo/Idh/MocA-like oxidoreductase N-terminal" evidence="3">
    <location>
        <begin position="1"/>
        <end position="115"/>
    </location>
</feature>
<sequence length="356" mass="37872">MRVGIIGYGLAGRVFHGRLLARTEGAEVVAVVTRDPERRAAAERDLPGVTCYDTVPEMVSAAGLDLAVVASVPSAHPGDALECLSAGVATVVDKPLAVDAGTAAGIVAGADGTPLTVFQNRRWDADQLTLRRLREHDRLGRILRYESRFERWRPLVDPTRWRDVTGPAEGGGALLDLGSHLVDQALSLFGPVLTVYGEVETRRANRHPDVLGQPGEGEAGDGEIGDDDAFIALEHADGTRSQLWCSAIAAAPGPRLRVLGSGAGYVVDEVDGQEEALRAGLPASEAKPRQGWLVRGAERDSVDPVPGRWDAFYPAVLAALRDGGPMPVDPMDAVRALEIIDAARRSAKNREVVRVG</sequence>
<evidence type="ECO:0000313" key="6">
    <source>
        <dbReference type="Proteomes" id="UP000642748"/>
    </source>
</evidence>
<dbReference type="GO" id="GO:0016491">
    <property type="term" value="F:oxidoreductase activity"/>
    <property type="evidence" value="ECO:0007669"/>
    <property type="project" value="UniProtKB-KW"/>
</dbReference>
<comment type="similarity">
    <text evidence="1">Belongs to the Gfo/Idh/MocA family.</text>
</comment>
<dbReference type="SUPFAM" id="SSF51735">
    <property type="entry name" value="NAD(P)-binding Rossmann-fold domains"/>
    <property type="match status" value="1"/>
</dbReference>
<evidence type="ECO:0000256" key="2">
    <source>
        <dbReference type="ARBA" id="ARBA00023002"/>
    </source>
</evidence>
<dbReference type="PANTHER" id="PTHR43708:SF5">
    <property type="entry name" value="CONSERVED EXPRESSED OXIDOREDUCTASE (EUROFUNG)-RELATED"/>
    <property type="match status" value="1"/>
</dbReference>
<dbReference type="Pfam" id="PF01408">
    <property type="entry name" value="GFO_IDH_MocA"/>
    <property type="match status" value="1"/>
</dbReference>
<reference evidence="5" key="1">
    <citation type="submission" date="2021-01" db="EMBL/GenBank/DDBJ databases">
        <title>Whole genome shotgun sequence of Rugosimonospora africana NBRC 104875.</title>
        <authorList>
            <person name="Komaki H."/>
            <person name="Tamura T."/>
        </authorList>
    </citation>
    <scope>NUCLEOTIDE SEQUENCE</scope>
    <source>
        <strain evidence="5">NBRC 104875</strain>
    </source>
</reference>
<gene>
    <name evidence="5" type="ORF">Raf01_51740</name>
</gene>
<protein>
    <submittedName>
        <fullName evidence="5">Oxidoreductase</fullName>
    </submittedName>
</protein>
<dbReference type="InterPro" id="IPR004104">
    <property type="entry name" value="Gfo/Idh/MocA-like_OxRdtase_C"/>
</dbReference>
<dbReference type="PANTHER" id="PTHR43708">
    <property type="entry name" value="CONSERVED EXPRESSED OXIDOREDUCTASE (EUROFUNG)"/>
    <property type="match status" value="1"/>
</dbReference>
<dbReference type="GO" id="GO:0000166">
    <property type="term" value="F:nucleotide binding"/>
    <property type="evidence" value="ECO:0007669"/>
    <property type="project" value="InterPro"/>
</dbReference>
<dbReference type="Proteomes" id="UP000642748">
    <property type="component" value="Unassembled WGS sequence"/>
</dbReference>
<evidence type="ECO:0000259" key="4">
    <source>
        <dbReference type="Pfam" id="PF02894"/>
    </source>
</evidence>
<dbReference type="InterPro" id="IPR000683">
    <property type="entry name" value="Gfo/Idh/MocA-like_OxRdtase_N"/>
</dbReference>
<proteinExistence type="inferred from homology"/>
<accession>A0A8J3QVW2</accession>
<evidence type="ECO:0000313" key="5">
    <source>
        <dbReference type="EMBL" id="GIH17002.1"/>
    </source>
</evidence>
<organism evidence="5 6">
    <name type="scientific">Rugosimonospora africana</name>
    <dbReference type="NCBI Taxonomy" id="556532"/>
    <lineage>
        <taxon>Bacteria</taxon>
        <taxon>Bacillati</taxon>
        <taxon>Actinomycetota</taxon>
        <taxon>Actinomycetes</taxon>
        <taxon>Micromonosporales</taxon>
        <taxon>Micromonosporaceae</taxon>
        <taxon>Rugosimonospora</taxon>
    </lineage>
</organism>